<keyword evidence="1" id="KW-0175">Coiled coil</keyword>
<dbReference type="KEGG" id="eff:skT53_10660"/>
<dbReference type="Proteomes" id="UP000593802">
    <property type="component" value="Chromosome"/>
</dbReference>
<evidence type="ECO:0008006" key="5">
    <source>
        <dbReference type="Google" id="ProtNLM"/>
    </source>
</evidence>
<accession>A0A7I8DDW6</accession>
<evidence type="ECO:0000256" key="2">
    <source>
        <dbReference type="SAM" id="Phobius"/>
    </source>
</evidence>
<dbReference type="RefSeq" id="WP_200760121.1">
    <property type="nucleotide sequence ID" value="NZ_AP023366.1"/>
</dbReference>
<keyword evidence="2" id="KW-0472">Membrane</keyword>
<name>A0A7I8DDW6_9BACL</name>
<keyword evidence="2" id="KW-0812">Transmembrane</keyword>
<proteinExistence type="predicted"/>
<keyword evidence="2" id="KW-1133">Transmembrane helix</keyword>
<feature type="transmembrane region" description="Helical" evidence="2">
    <location>
        <begin position="40"/>
        <end position="58"/>
    </location>
</feature>
<dbReference type="EMBL" id="AP023366">
    <property type="protein sequence ID" value="BCJ86081.1"/>
    <property type="molecule type" value="Genomic_DNA"/>
</dbReference>
<dbReference type="AlphaFoldDB" id="A0A7I8DDW6"/>
<evidence type="ECO:0000313" key="4">
    <source>
        <dbReference type="Proteomes" id="UP000593802"/>
    </source>
</evidence>
<evidence type="ECO:0000313" key="3">
    <source>
        <dbReference type="EMBL" id="BCJ86081.1"/>
    </source>
</evidence>
<protein>
    <recommendedName>
        <fullName evidence="5">Cell division protein FtsL</fullName>
    </recommendedName>
</protein>
<reference evidence="3 4" key="1">
    <citation type="submission" date="2020-08" db="EMBL/GenBank/DDBJ databases">
        <title>Complete Genome Sequence of Effusibacillus dendaii Strain skT53, Isolated from Farmland soil.</title>
        <authorList>
            <person name="Konishi T."/>
            <person name="Kawasaki H."/>
        </authorList>
    </citation>
    <scope>NUCLEOTIDE SEQUENCE [LARGE SCALE GENOMIC DNA]</scope>
    <source>
        <strain evidence="4">skT53</strain>
    </source>
</reference>
<evidence type="ECO:0000256" key="1">
    <source>
        <dbReference type="SAM" id="Coils"/>
    </source>
</evidence>
<gene>
    <name evidence="3" type="ORF">skT53_10660</name>
</gene>
<sequence length="119" mass="13458">MLAARPLHTKEAQWGNQPRVNRVEAPNVEVKKRSKERLKWIATILFCTSVLCAMIWQFSKIAEANINVERMKIQLEDQNEKNAKLQDQVSQLSSPTRIISKARAMGMVPTNTGIVANAK</sequence>
<organism evidence="3 4">
    <name type="scientific">Effusibacillus dendaii</name>
    <dbReference type="NCBI Taxonomy" id="2743772"/>
    <lineage>
        <taxon>Bacteria</taxon>
        <taxon>Bacillati</taxon>
        <taxon>Bacillota</taxon>
        <taxon>Bacilli</taxon>
        <taxon>Bacillales</taxon>
        <taxon>Alicyclobacillaceae</taxon>
        <taxon>Effusibacillus</taxon>
    </lineage>
</organism>
<feature type="coiled-coil region" evidence="1">
    <location>
        <begin position="61"/>
        <end position="88"/>
    </location>
</feature>
<keyword evidence="4" id="KW-1185">Reference proteome</keyword>